<protein>
    <submittedName>
        <fullName evidence="2">Asparagine synthetase B</fullName>
    </submittedName>
</protein>
<feature type="signal peptide" evidence="1">
    <location>
        <begin position="1"/>
        <end position="19"/>
    </location>
</feature>
<comment type="caution">
    <text evidence="2">The sequence shown here is derived from an EMBL/GenBank/DDBJ whole genome shotgun (WGS) entry which is preliminary data.</text>
</comment>
<evidence type="ECO:0000256" key="1">
    <source>
        <dbReference type="SAM" id="SignalP"/>
    </source>
</evidence>
<evidence type="ECO:0000313" key="3">
    <source>
        <dbReference type="Proteomes" id="UP000580839"/>
    </source>
</evidence>
<name>A0A849SFR9_UNCEI</name>
<feature type="chain" id="PRO_5033036439" evidence="1">
    <location>
        <begin position="20"/>
        <end position="417"/>
    </location>
</feature>
<gene>
    <name evidence="2" type="ORF">HOP12_10505</name>
</gene>
<evidence type="ECO:0000313" key="2">
    <source>
        <dbReference type="EMBL" id="NOT34588.1"/>
    </source>
</evidence>
<dbReference type="Proteomes" id="UP000580839">
    <property type="component" value="Unassembled WGS sequence"/>
</dbReference>
<sequence length="417" mass="46441">MLRILALSLALLVVSPALALAKLLVPMDASQTDHLKAYGLAYWVLVRGKKAEWLLNYRGGSFLLLDDAETEREANVRGVSFEKIGGGAEATIRATIADENMESVALEKAPRVGVYIPPNTPPWDDAVTLALEYADIPYTKLWDEEVLKGDLTKVDWLHLHHEDFTGQHGKFYAAYHNMPWYLEEERVQQAMAAKLGFAKVTQLKGAVAQTIRDYVGRGGFMFGMCSATDTYDIALASAGLDIAEVVYDGDPSDLSANARLDYGRTLAFKDFRLEMDPFLYRFSDIDVTAEASQRGPNTVFTLFDFSAKNDPVPTMLVQDHVNAVPEFLGQSTGFRRSKMKSHVLALGEVEGSDEVKYLHGQFGRGTFTFLGGHDPEDYQHMVGDPQTDLSKYRHSPGYRLILNNVLFPAAEKKKQRT</sequence>
<organism evidence="2 3">
    <name type="scientific">Eiseniibacteriota bacterium</name>
    <dbReference type="NCBI Taxonomy" id="2212470"/>
    <lineage>
        <taxon>Bacteria</taxon>
        <taxon>Candidatus Eiseniibacteriota</taxon>
    </lineage>
</organism>
<keyword evidence="1" id="KW-0732">Signal</keyword>
<dbReference type="EMBL" id="JABFRW010000132">
    <property type="protein sequence ID" value="NOT34588.1"/>
    <property type="molecule type" value="Genomic_DNA"/>
</dbReference>
<accession>A0A849SFR9</accession>
<reference evidence="2 3" key="1">
    <citation type="submission" date="2020-04" db="EMBL/GenBank/DDBJ databases">
        <title>Metagenomic profiling of ammonia- and methane-oxidizing microorganisms in a Dutch drinking water treatment plant.</title>
        <authorList>
            <person name="Poghosyan L."/>
            <person name="Leucker S."/>
        </authorList>
    </citation>
    <scope>NUCLEOTIDE SEQUENCE [LARGE SCALE GENOMIC DNA]</scope>
    <source>
        <strain evidence="2">S-RSF-IL-03</strain>
    </source>
</reference>
<dbReference type="AlphaFoldDB" id="A0A849SFR9"/>
<proteinExistence type="predicted"/>